<dbReference type="GO" id="GO:0004527">
    <property type="term" value="F:exonuclease activity"/>
    <property type="evidence" value="ECO:0007669"/>
    <property type="project" value="UniProtKB-KW"/>
</dbReference>
<keyword evidence="5 9" id="KW-0408">Iron</keyword>
<evidence type="ECO:0000313" key="12">
    <source>
        <dbReference type="Proteomes" id="UP000027665"/>
    </source>
</evidence>
<comment type="similarity">
    <text evidence="9">Belongs to the CRISPR-associated exonuclease Cas4 family.</text>
</comment>
<keyword evidence="6 9" id="KW-0411">Iron-sulfur</keyword>
<organism evidence="11 12">
    <name type="scientific">Synergistes jonesii</name>
    <dbReference type="NCBI Taxonomy" id="2754"/>
    <lineage>
        <taxon>Bacteria</taxon>
        <taxon>Thermotogati</taxon>
        <taxon>Synergistota</taxon>
        <taxon>Synergistia</taxon>
        <taxon>Synergistales</taxon>
        <taxon>Synergistaceae</taxon>
        <taxon>Synergistes</taxon>
    </lineage>
</organism>
<evidence type="ECO:0000313" key="11">
    <source>
        <dbReference type="EMBL" id="KEJ92590.1"/>
    </source>
</evidence>
<evidence type="ECO:0000256" key="8">
    <source>
        <dbReference type="ARBA" id="ARBA00023211"/>
    </source>
</evidence>
<dbReference type="RefSeq" id="WP_037975487.1">
    <property type="nucleotide sequence ID" value="NZ_CAMETI010000016.1"/>
</dbReference>
<keyword evidence="12" id="KW-1185">Reference proteome</keyword>
<dbReference type="STRING" id="2754.EH55_02900"/>
<evidence type="ECO:0000256" key="5">
    <source>
        <dbReference type="ARBA" id="ARBA00023004"/>
    </source>
</evidence>
<comment type="cofactor">
    <cofactor evidence="9">
        <name>Mg(2+)</name>
        <dbReference type="ChEBI" id="CHEBI:18420"/>
    </cofactor>
    <cofactor evidence="9">
        <name>Mn(2+)</name>
        <dbReference type="ChEBI" id="CHEBI:29035"/>
    </cofactor>
    <text evidence="9">Mg(2+) or Mn(2+) required for ssDNA cleavage activity.</text>
</comment>
<dbReference type="Proteomes" id="UP000027665">
    <property type="component" value="Unassembled WGS sequence"/>
</dbReference>
<dbReference type="EC" id="3.1.12.1" evidence="9"/>
<evidence type="ECO:0000256" key="1">
    <source>
        <dbReference type="ARBA" id="ARBA00022722"/>
    </source>
</evidence>
<dbReference type="NCBIfam" id="TIGR00372">
    <property type="entry name" value="cas4"/>
    <property type="match status" value="1"/>
</dbReference>
<dbReference type="GO" id="GO:0046872">
    <property type="term" value="F:metal ion binding"/>
    <property type="evidence" value="ECO:0007669"/>
    <property type="project" value="UniProtKB-KW"/>
</dbReference>
<dbReference type="InterPro" id="IPR022765">
    <property type="entry name" value="Dna2/Cas4_DUF83"/>
</dbReference>
<dbReference type="GO" id="GO:0051607">
    <property type="term" value="P:defense response to virus"/>
    <property type="evidence" value="ECO:0007669"/>
    <property type="project" value="UniProtKB-KW"/>
</dbReference>
<gene>
    <name evidence="11" type="ORF">EH55_02900</name>
</gene>
<dbReference type="AlphaFoldDB" id="A0A073ISS7"/>
<keyword evidence="1 9" id="KW-0540">Nuclease</keyword>
<dbReference type="EMBL" id="JMKI01000022">
    <property type="protein sequence ID" value="KEJ92590.1"/>
    <property type="molecule type" value="Genomic_DNA"/>
</dbReference>
<accession>A0A073ISS7</accession>
<feature type="domain" description="DUF83" evidence="10">
    <location>
        <begin position="11"/>
        <end position="169"/>
    </location>
</feature>
<proteinExistence type="inferred from homology"/>
<dbReference type="PANTHER" id="PTHR37168">
    <property type="entry name" value="CRISPR-ASSOCIATED EXONUCLEASE CAS4"/>
    <property type="match status" value="1"/>
</dbReference>
<keyword evidence="3 9" id="KW-0378">Hydrolase</keyword>
<dbReference type="InterPro" id="IPR011604">
    <property type="entry name" value="PDDEXK-like_dom_sf"/>
</dbReference>
<evidence type="ECO:0000256" key="9">
    <source>
        <dbReference type="RuleBase" id="RU365022"/>
    </source>
</evidence>
<evidence type="ECO:0000256" key="3">
    <source>
        <dbReference type="ARBA" id="ARBA00022801"/>
    </source>
</evidence>
<dbReference type="PANTHER" id="PTHR37168:SF2">
    <property type="entry name" value="CRISPR-ASSOCIATED EXONUCLEASE CAS4"/>
    <property type="match status" value="1"/>
</dbReference>
<comment type="caution">
    <text evidence="11">The sequence shown here is derived from an EMBL/GenBank/DDBJ whole genome shotgun (WGS) entry which is preliminary data.</text>
</comment>
<dbReference type="eggNOG" id="COG1468">
    <property type="taxonomic scope" value="Bacteria"/>
</dbReference>
<keyword evidence="2 9" id="KW-0479">Metal-binding</keyword>
<dbReference type="Pfam" id="PF01930">
    <property type="entry name" value="Cas_Cas4"/>
    <property type="match status" value="1"/>
</dbReference>
<comment type="cofactor">
    <cofactor evidence="9">
        <name>iron-sulfur cluster</name>
        <dbReference type="ChEBI" id="CHEBI:30408"/>
    </cofactor>
</comment>
<name>A0A073ISS7_9BACT</name>
<keyword evidence="7 9" id="KW-0051">Antiviral defense</keyword>
<evidence type="ECO:0000256" key="2">
    <source>
        <dbReference type="ARBA" id="ARBA00022723"/>
    </source>
</evidence>
<dbReference type="OrthoDB" id="9794720at2"/>
<evidence type="ECO:0000256" key="4">
    <source>
        <dbReference type="ARBA" id="ARBA00022839"/>
    </source>
</evidence>
<keyword evidence="4 9" id="KW-0269">Exonuclease</keyword>
<sequence length="169" mass="19536">MEFSEKSAIGGTLLWYYSICRREVWLMARKIVPEERNEDIAIGRLIDQNSYSREKHQISFRDNKIDFLQQKDGMLVVSEIKKSSRAEKASMLQLAHYLYELEKEGFAASGVLLYPKEKKRTEVVLTDALRRQLDAAYAEIEKISASETPPSLTKCKYCAKCAYGEYCWS</sequence>
<dbReference type="Gene3D" id="3.90.320.10">
    <property type="match status" value="1"/>
</dbReference>
<keyword evidence="8 9" id="KW-0464">Manganese</keyword>
<comment type="function">
    <text evidence="9">CRISPR (clustered regularly interspaced short palindromic repeat) is an adaptive immune system that provides protection against mobile genetic elements (viruses, transposable elements and conjugative plasmids). CRISPR clusters contain sequences complementary to antecedent mobile elements and target invading nucleic acids. CRISPR clusters are transcribed and processed into CRISPR RNA (crRNA).</text>
</comment>
<evidence type="ECO:0000259" key="10">
    <source>
        <dbReference type="Pfam" id="PF01930"/>
    </source>
</evidence>
<dbReference type="InterPro" id="IPR013343">
    <property type="entry name" value="CRISPR-assoc_prot_Cas4"/>
</dbReference>
<reference evidence="11 12" key="1">
    <citation type="submission" date="2014-04" db="EMBL/GenBank/DDBJ databases">
        <title>Draft Genome Sequence of Synergistes jonesii.</title>
        <authorList>
            <person name="Coil D.A."/>
            <person name="Eisen J.A."/>
            <person name="Holland-Moritz H.E."/>
        </authorList>
    </citation>
    <scope>NUCLEOTIDE SEQUENCE [LARGE SCALE GENOMIC DNA]</scope>
    <source>
        <strain evidence="11 12">78-1</strain>
    </source>
</reference>
<dbReference type="GO" id="GO:0051536">
    <property type="term" value="F:iron-sulfur cluster binding"/>
    <property type="evidence" value="ECO:0007669"/>
    <property type="project" value="UniProtKB-KW"/>
</dbReference>
<evidence type="ECO:0000256" key="7">
    <source>
        <dbReference type="ARBA" id="ARBA00023118"/>
    </source>
</evidence>
<protein>
    <recommendedName>
        <fullName evidence="9">CRISPR-associated exonuclease Cas4</fullName>
        <ecNumber evidence="9">3.1.12.1</ecNumber>
    </recommendedName>
</protein>
<dbReference type="GeneID" id="90983301"/>
<evidence type="ECO:0000256" key="6">
    <source>
        <dbReference type="ARBA" id="ARBA00023014"/>
    </source>
</evidence>